<protein>
    <submittedName>
        <fullName evidence="2">Uncharacterized protein</fullName>
    </submittedName>
</protein>
<dbReference type="Gramene" id="PVH31815">
    <property type="protein sequence ID" value="PVH31815"/>
    <property type="gene ID" value="PAHAL_9G240200"/>
</dbReference>
<gene>
    <name evidence="2" type="ORF">PAHAL_9G240200</name>
</gene>
<organism evidence="2">
    <name type="scientific">Panicum hallii</name>
    <dbReference type="NCBI Taxonomy" id="206008"/>
    <lineage>
        <taxon>Eukaryota</taxon>
        <taxon>Viridiplantae</taxon>
        <taxon>Streptophyta</taxon>
        <taxon>Embryophyta</taxon>
        <taxon>Tracheophyta</taxon>
        <taxon>Spermatophyta</taxon>
        <taxon>Magnoliopsida</taxon>
        <taxon>Liliopsida</taxon>
        <taxon>Poales</taxon>
        <taxon>Poaceae</taxon>
        <taxon>PACMAD clade</taxon>
        <taxon>Panicoideae</taxon>
        <taxon>Panicodae</taxon>
        <taxon>Paniceae</taxon>
        <taxon>Panicinae</taxon>
        <taxon>Panicum</taxon>
        <taxon>Panicum sect. Panicum</taxon>
    </lineage>
</organism>
<feature type="region of interest" description="Disordered" evidence="1">
    <location>
        <begin position="158"/>
        <end position="180"/>
    </location>
</feature>
<evidence type="ECO:0000256" key="1">
    <source>
        <dbReference type="SAM" id="MobiDB-lite"/>
    </source>
</evidence>
<dbReference type="AlphaFoldDB" id="A0A2T8I2B9"/>
<accession>A0A2T8I2B9</accession>
<reference evidence="2" key="1">
    <citation type="submission" date="2018-04" db="EMBL/GenBank/DDBJ databases">
        <title>WGS assembly of Panicum hallii.</title>
        <authorList>
            <person name="Lovell J."/>
            <person name="Jenkins J."/>
            <person name="Lowry D."/>
            <person name="Mamidi S."/>
            <person name="Sreedasyam A."/>
            <person name="Weng X."/>
            <person name="Barry K."/>
            <person name="Bonette J."/>
            <person name="Campitelli B."/>
            <person name="Daum C."/>
            <person name="Gordon S."/>
            <person name="Gould B."/>
            <person name="Lipzen A."/>
            <person name="Macqueen A."/>
            <person name="Palacio-Mejia J."/>
            <person name="Plott C."/>
            <person name="Shakirov E."/>
            <person name="Shu S."/>
            <person name="Yoshinaga Y."/>
            <person name="Zane M."/>
            <person name="Rokhsar D."/>
            <person name="Grimwood J."/>
            <person name="Schmutz J."/>
            <person name="Juenger T."/>
        </authorList>
    </citation>
    <scope>NUCLEOTIDE SEQUENCE [LARGE SCALE GENOMIC DNA]</scope>
    <source>
        <strain evidence="2">FIL2</strain>
    </source>
</reference>
<name>A0A2T8I2B9_9POAL</name>
<feature type="compositionally biased region" description="Low complexity" evidence="1">
    <location>
        <begin position="158"/>
        <end position="173"/>
    </location>
</feature>
<proteinExistence type="predicted"/>
<feature type="region of interest" description="Disordered" evidence="1">
    <location>
        <begin position="21"/>
        <end position="43"/>
    </location>
</feature>
<evidence type="ECO:0000313" key="2">
    <source>
        <dbReference type="EMBL" id="PVH31815.1"/>
    </source>
</evidence>
<dbReference type="EMBL" id="CM008054">
    <property type="protein sequence ID" value="PVH31815.1"/>
    <property type="molecule type" value="Genomic_DNA"/>
</dbReference>
<dbReference type="Proteomes" id="UP000243499">
    <property type="component" value="Chromosome 9"/>
</dbReference>
<sequence length="278" mass="27813">MSIVTGGFLAPRVPVPSSTAAAPIIAGGEPPRRGSPLRTSPSLLSHSRPAAARLLAAMACAWPRGGGAGSMAGEAGSGLSQGAGKMAGWGATAATSYRRAASSSSIFCGSAAVASGGCSPWRGTAACCVAPRGGAWRPEAGGWWRGCLPRRATAAVAVKRTGGRSGSTPPRSGSLRRKVGDGGGLAQALIFRWAMVAVPCPTPSSCTMAGAAARSRCCLGRGIVVADARGGWSSGCVGSRAKVLLGLRPLPAMMVPWCIILLLEGVAVRTSTSKDSSR</sequence>